<dbReference type="GO" id="GO:0046168">
    <property type="term" value="P:glycerol-3-phosphate catabolic process"/>
    <property type="evidence" value="ECO:0007669"/>
    <property type="project" value="TreeGrafter"/>
</dbReference>
<evidence type="ECO:0000256" key="7">
    <source>
        <dbReference type="SAM" id="MobiDB-lite"/>
    </source>
</evidence>
<keyword evidence="4" id="KW-0319">Glycerol metabolism</keyword>
<dbReference type="PRINTS" id="PR01001">
    <property type="entry name" value="FADG3PDH"/>
</dbReference>
<proteinExistence type="inferred from homology"/>
<feature type="domain" description="Alpha-glycerophosphate oxidase C-terminal" evidence="9">
    <location>
        <begin position="432"/>
        <end position="524"/>
    </location>
</feature>
<keyword evidence="5" id="KW-0274">FAD</keyword>
<dbReference type="SUPFAM" id="SSF51905">
    <property type="entry name" value="FAD/NAD(P)-binding domain"/>
    <property type="match status" value="1"/>
</dbReference>
<name>A0A1K9ZVU9_9GAMM</name>
<organism evidence="10 11">
    <name type="scientific">Moritella viscosa</name>
    <dbReference type="NCBI Taxonomy" id="80854"/>
    <lineage>
        <taxon>Bacteria</taxon>
        <taxon>Pseudomonadati</taxon>
        <taxon>Pseudomonadota</taxon>
        <taxon>Gammaproteobacteria</taxon>
        <taxon>Alteromonadales</taxon>
        <taxon>Moritellaceae</taxon>
        <taxon>Moritella</taxon>
    </lineage>
</organism>
<dbReference type="InterPro" id="IPR036188">
    <property type="entry name" value="FAD/NAD-bd_sf"/>
</dbReference>
<evidence type="ECO:0000256" key="6">
    <source>
        <dbReference type="ARBA" id="ARBA00023002"/>
    </source>
</evidence>
<keyword evidence="3" id="KW-0285">Flavoprotein</keyword>
<accession>A0A1K9ZVU9</accession>
<feature type="region of interest" description="Disordered" evidence="7">
    <location>
        <begin position="347"/>
        <end position="371"/>
    </location>
</feature>
<evidence type="ECO:0000313" key="10">
    <source>
        <dbReference type="EMBL" id="SGZ01059.1"/>
    </source>
</evidence>
<dbReference type="InterPro" id="IPR006076">
    <property type="entry name" value="FAD-dep_OxRdtase"/>
</dbReference>
<evidence type="ECO:0000259" key="8">
    <source>
        <dbReference type="Pfam" id="PF01266"/>
    </source>
</evidence>
<evidence type="ECO:0000256" key="1">
    <source>
        <dbReference type="ARBA" id="ARBA00001974"/>
    </source>
</evidence>
<comment type="similarity">
    <text evidence="2">Belongs to the FAD-dependent glycerol-3-phosphate dehydrogenase family.</text>
</comment>
<comment type="cofactor">
    <cofactor evidence="1">
        <name>FAD</name>
        <dbReference type="ChEBI" id="CHEBI:57692"/>
    </cofactor>
</comment>
<dbReference type="Gene3D" id="1.10.8.870">
    <property type="entry name" value="Alpha-glycerophosphate oxidase, cap domain"/>
    <property type="match status" value="1"/>
</dbReference>
<dbReference type="EMBL" id="FPLD01000065">
    <property type="protein sequence ID" value="SGZ01059.1"/>
    <property type="molecule type" value="Genomic_DNA"/>
</dbReference>
<dbReference type="Pfam" id="PF16901">
    <property type="entry name" value="DAO_C"/>
    <property type="match status" value="1"/>
</dbReference>
<evidence type="ECO:0000256" key="4">
    <source>
        <dbReference type="ARBA" id="ARBA00022798"/>
    </source>
</evidence>
<feature type="compositionally biased region" description="Low complexity" evidence="7">
    <location>
        <begin position="347"/>
        <end position="356"/>
    </location>
</feature>
<evidence type="ECO:0000313" key="11">
    <source>
        <dbReference type="Proteomes" id="UP000183794"/>
    </source>
</evidence>
<dbReference type="Gene3D" id="3.50.50.60">
    <property type="entry name" value="FAD/NAD(P)-binding domain"/>
    <property type="match status" value="1"/>
</dbReference>
<evidence type="ECO:0000259" key="9">
    <source>
        <dbReference type="Pfam" id="PF16901"/>
    </source>
</evidence>
<dbReference type="GO" id="GO:0004368">
    <property type="term" value="F:glycerol-3-phosphate dehydrogenase (quinone) activity"/>
    <property type="evidence" value="ECO:0007669"/>
    <property type="project" value="InterPro"/>
</dbReference>
<protein>
    <submittedName>
        <fullName evidence="10">FAD dependent oxidoreductase</fullName>
    </submittedName>
</protein>
<dbReference type="Pfam" id="PF01266">
    <property type="entry name" value="DAO"/>
    <property type="match status" value="1"/>
</dbReference>
<gene>
    <name evidence="10" type="ORF">NVI5450_2382</name>
</gene>
<dbReference type="InterPro" id="IPR000447">
    <property type="entry name" value="G3P_DH_FAD-dep"/>
</dbReference>
<evidence type="ECO:0000256" key="3">
    <source>
        <dbReference type="ARBA" id="ARBA00022630"/>
    </source>
</evidence>
<dbReference type="PANTHER" id="PTHR11985:SF35">
    <property type="entry name" value="ANAEROBIC GLYCEROL-3-PHOSPHATE DEHYDROGENASE SUBUNIT A"/>
    <property type="match status" value="1"/>
</dbReference>
<dbReference type="RefSeq" id="WP_075497327.1">
    <property type="nucleotide sequence ID" value="NZ_CAWRBC010000084.1"/>
</dbReference>
<dbReference type="GO" id="GO:0006071">
    <property type="term" value="P:glycerol metabolic process"/>
    <property type="evidence" value="ECO:0007669"/>
    <property type="project" value="UniProtKB-KW"/>
</dbReference>
<evidence type="ECO:0000256" key="2">
    <source>
        <dbReference type="ARBA" id="ARBA00007330"/>
    </source>
</evidence>
<dbReference type="OrthoDB" id="9766796at2"/>
<sequence>MNHILTSLSRKQHLSQIQQSADNTVWDMIVVGGGITGAGILLSASQAGLKVLLVEQQDFAWGASSKSSKMVHGGLRYLGSGQYNMTKDAVTEREKLLNELPGLVNPLQFLMGHYKSQFPGPFVFNSLLTIYDWIGGKRNHSYINQGIGDFHVPGIEQNKLQGATQFADAVTDDARLVMRVLQEAQELGGRAINYLSAEHLIKTADRVTGIKVSDQVSGQIFSLKANVVINATGPWTDKLRQQLQAKKAIRPLRGSHLIIPSWRLPLAYSVSYFHPEDKRPIFAFPWENSTVIGTTDLDHNSDLDQQPCISQSEVDYLLTGINRQFPQANISEADVISTYAGIRPVVSNSTNSTANTRSKVKNTKPSDEKREHSIWNEQGLISVAGGKLTTFRLIALDVLKVAQHYLPDINLIELQAAKLFQPIKVKPIDSILTPQQIQRLKSQYGNHYSHLINNATHGDLKLIGSTNTLFAELKWILQHEMVIHLDDLLLRRCRIGLLLPKGGEQLFVQLQPLCQAALHWNEAQWQHEVGRYQTIIQRYYSLPKHSHCLPKHNDSSPHVVAS</sequence>
<keyword evidence="6" id="KW-0560">Oxidoreductase</keyword>
<evidence type="ECO:0000256" key="5">
    <source>
        <dbReference type="ARBA" id="ARBA00022827"/>
    </source>
</evidence>
<dbReference type="PANTHER" id="PTHR11985">
    <property type="entry name" value="GLYCEROL-3-PHOSPHATE DEHYDROGENASE"/>
    <property type="match status" value="1"/>
</dbReference>
<reference evidence="10 11" key="1">
    <citation type="submission" date="2016-11" db="EMBL/GenBank/DDBJ databases">
        <authorList>
            <person name="Jaros S."/>
            <person name="Januszkiewicz K."/>
            <person name="Wedrychowicz H."/>
        </authorList>
    </citation>
    <scope>NUCLEOTIDE SEQUENCE [LARGE SCALE GENOMIC DNA]</scope>
    <source>
        <strain evidence="10">NVI 5450</strain>
    </source>
</reference>
<feature type="domain" description="FAD dependent oxidoreductase" evidence="8">
    <location>
        <begin position="27"/>
        <end position="348"/>
    </location>
</feature>
<dbReference type="AlphaFoldDB" id="A0A1K9ZVU9"/>
<dbReference type="InterPro" id="IPR038299">
    <property type="entry name" value="DAO_C_sf"/>
</dbReference>
<dbReference type="Proteomes" id="UP000183794">
    <property type="component" value="Unassembled WGS sequence"/>
</dbReference>
<dbReference type="Gene3D" id="3.30.9.10">
    <property type="entry name" value="D-Amino Acid Oxidase, subunit A, domain 2"/>
    <property type="match status" value="1"/>
</dbReference>
<dbReference type="InterPro" id="IPR031656">
    <property type="entry name" value="DAO_C"/>
</dbReference>